<dbReference type="InterPro" id="IPR015424">
    <property type="entry name" value="PyrdxlP-dep_Trfase"/>
</dbReference>
<keyword evidence="5" id="KW-0808">Transferase</keyword>
<dbReference type="RefSeq" id="WP_129172054.1">
    <property type="nucleotide sequence ID" value="NZ_JACCBI010000001.1"/>
</dbReference>
<reference evidence="4 7" key="2">
    <citation type="submission" date="2020-07" db="EMBL/GenBank/DDBJ databases">
        <title>Sequencing the genomes of 1000 actinobacteria strains.</title>
        <authorList>
            <person name="Klenk H.-P."/>
        </authorList>
    </citation>
    <scope>NUCLEOTIDE SEQUENCE [LARGE SCALE GENOMIC DNA]</scope>
    <source>
        <strain evidence="4 7">DSM 23870</strain>
    </source>
</reference>
<dbReference type="InterPro" id="IPR049704">
    <property type="entry name" value="Aminotrans_3_PPA_site"/>
</dbReference>
<dbReference type="GO" id="GO:0005829">
    <property type="term" value="C:cytosol"/>
    <property type="evidence" value="ECO:0007669"/>
    <property type="project" value="TreeGrafter"/>
</dbReference>
<keyword evidence="5" id="KW-0032">Aminotransferase</keyword>
<evidence type="ECO:0000313" key="5">
    <source>
        <dbReference type="EMBL" id="RXZ87789.1"/>
    </source>
</evidence>
<dbReference type="Proteomes" id="UP000581087">
    <property type="component" value="Unassembled WGS sequence"/>
</dbReference>
<name>A0A4Q2M6Z3_9MICO</name>
<dbReference type="SUPFAM" id="SSF53383">
    <property type="entry name" value="PLP-dependent transferases"/>
    <property type="match status" value="1"/>
</dbReference>
<dbReference type="InterPro" id="IPR005814">
    <property type="entry name" value="Aminotrans_3"/>
</dbReference>
<keyword evidence="6" id="KW-1185">Reference proteome</keyword>
<dbReference type="EC" id="2.6.1.55" evidence="4"/>
<accession>A0A4Q2M6Z3</accession>
<dbReference type="OrthoDB" id="9801052at2"/>
<sequence>MTLVDPVVTTDDWDTERILEADQRYVIRSWSQQGKPAQAAISHGEGSWFWDTDGRKYLDFQSQLVNLNLGHQHPKLVEAIVDQVRQMAYMGPGFAVRVRGELGERIAQLAPGDLDMSFFTTGGAEANENALRLAQHITGRPKVMARYRSYHGATAAALSLTGDPRHHHNGPGVPGVVRFHDPYVYRTPSGRPADECPVCLGAPHIEDVLQYEDPTTIAAIIIETVTGTNGILVPPDGYLQSVRDICDKYGIFLICDEVMAGYGRTGEWYAVNHWNVVPDIVTSAKGLNSGYVPLGAMTVGQRSRDWLVENKFWGGQTYAGHPLAAASALASLRIMEEENILDNVRRQGQRLDAGLRRIAESYEIIGDVRGKGLFYGVELVRDRTTKEMLVPFNATGAAAAPMQRIVADAWQRGLYISANNNVLRLTPPLIVTDDEIDFALVILDEVIGAADARRKDGR</sequence>
<proteinExistence type="inferred from homology"/>
<dbReference type="InterPro" id="IPR015422">
    <property type="entry name" value="PyrdxlP-dep_Trfase_small"/>
</dbReference>
<dbReference type="PIRSF" id="PIRSF000521">
    <property type="entry name" value="Transaminase_4ab_Lys_Orn"/>
    <property type="match status" value="1"/>
</dbReference>
<dbReference type="EMBL" id="JACCBI010000001">
    <property type="protein sequence ID" value="NYD68060.1"/>
    <property type="molecule type" value="Genomic_DNA"/>
</dbReference>
<dbReference type="EMBL" id="SDPM01000001">
    <property type="protein sequence ID" value="RXZ87789.1"/>
    <property type="molecule type" value="Genomic_DNA"/>
</dbReference>
<dbReference type="Proteomes" id="UP000292686">
    <property type="component" value="Unassembled WGS sequence"/>
</dbReference>
<dbReference type="PANTHER" id="PTHR43094">
    <property type="entry name" value="AMINOTRANSFERASE"/>
    <property type="match status" value="1"/>
</dbReference>
<comment type="similarity">
    <text evidence="1 3">Belongs to the class-III pyridoxal-phosphate-dependent aminotransferase family.</text>
</comment>
<dbReference type="GO" id="GO:0030170">
    <property type="term" value="F:pyridoxal phosphate binding"/>
    <property type="evidence" value="ECO:0007669"/>
    <property type="project" value="InterPro"/>
</dbReference>
<evidence type="ECO:0000256" key="1">
    <source>
        <dbReference type="ARBA" id="ARBA00008954"/>
    </source>
</evidence>
<dbReference type="InterPro" id="IPR015421">
    <property type="entry name" value="PyrdxlP-dep_Trfase_major"/>
</dbReference>
<evidence type="ECO:0000313" key="6">
    <source>
        <dbReference type="Proteomes" id="UP000292686"/>
    </source>
</evidence>
<protein>
    <submittedName>
        <fullName evidence="5">Aminotransferase class III-fold pyridoxal phosphate-dependent enzyme</fullName>
    </submittedName>
    <submittedName>
        <fullName evidence="4">Taurine--2-oxoglutarate transaminase</fullName>
        <ecNumber evidence="4">2.6.1.55</ecNumber>
    </submittedName>
</protein>
<evidence type="ECO:0000313" key="7">
    <source>
        <dbReference type="Proteomes" id="UP000581087"/>
    </source>
</evidence>
<dbReference type="CDD" id="cd00610">
    <property type="entry name" value="OAT_like"/>
    <property type="match status" value="1"/>
</dbReference>
<evidence type="ECO:0000256" key="2">
    <source>
        <dbReference type="ARBA" id="ARBA00022898"/>
    </source>
</evidence>
<dbReference type="Pfam" id="PF00202">
    <property type="entry name" value="Aminotran_3"/>
    <property type="match status" value="1"/>
</dbReference>
<reference evidence="5 6" key="1">
    <citation type="submission" date="2019-01" db="EMBL/GenBank/DDBJ databases">
        <title>Agromyces.</title>
        <authorList>
            <person name="Li J."/>
        </authorList>
    </citation>
    <scope>NUCLEOTIDE SEQUENCE [LARGE SCALE GENOMIC DNA]</scope>
    <source>
        <strain evidence="5 6">DSM 23870</strain>
    </source>
</reference>
<gene>
    <name evidence="4" type="ORF">BJ972_002579</name>
    <name evidence="5" type="ORF">ESP50_00865</name>
</gene>
<dbReference type="Gene3D" id="3.90.1150.10">
    <property type="entry name" value="Aspartate Aminotransferase, domain 1"/>
    <property type="match status" value="1"/>
</dbReference>
<organism evidence="5 6">
    <name type="scientific">Agromyces atrinae</name>
    <dbReference type="NCBI Taxonomy" id="592376"/>
    <lineage>
        <taxon>Bacteria</taxon>
        <taxon>Bacillati</taxon>
        <taxon>Actinomycetota</taxon>
        <taxon>Actinomycetes</taxon>
        <taxon>Micrococcales</taxon>
        <taxon>Microbacteriaceae</taxon>
        <taxon>Agromyces</taxon>
    </lineage>
</organism>
<evidence type="ECO:0000256" key="3">
    <source>
        <dbReference type="RuleBase" id="RU003560"/>
    </source>
</evidence>
<dbReference type="GO" id="GO:0050322">
    <property type="term" value="F:taurine-2-oxoglutarate transaminase activity"/>
    <property type="evidence" value="ECO:0007669"/>
    <property type="project" value="UniProtKB-EC"/>
</dbReference>
<evidence type="ECO:0000313" key="4">
    <source>
        <dbReference type="EMBL" id="NYD68060.1"/>
    </source>
</evidence>
<dbReference type="NCBIfam" id="NF004718">
    <property type="entry name" value="PRK06062.1"/>
    <property type="match status" value="1"/>
</dbReference>
<dbReference type="PANTHER" id="PTHR43094:SF1">
    <property type="entry name" value="AMINOTRANSFERASE CLASS-III"/>
    <property type="match status" value="1"/>
</dbReference>
<comment type="caution">
    <text evidence="5">The sequence shown here is derived from an EMBL/GenBank/DDBJ whole genome shotgun (WGS) entry which is preliminary data.</text>
</comment>
<keyword evidence="2 3" id="KW-0663">Pyridoxal phosphate</keyword>
<dbReference type="Gene3D" id="3.40.640.10">
    <property type="entry name" value="Type I PLP-dependent aspartate aminotransferase-like (Major domain)"/>
    <property type="match status" value="1"/>
</dbReference>
<dbReference type="PROSITE" id="PS00600">
    <property type="entry name" value="AA_TRANSFER_CLASS_3"/>
    <property type="match status" value="1"/>
</dbReference>
<dbReference type="AlphaFoldDB" id="A0A4Q2M6Z3"/>